<organism evidence="2 3">
    <name type="scientific">Spiroplasma kunkelii CR2-3x</name>
    <dbReference type="NCBI Taxonomy" id="273035"/>
    <lineage>
        <taxon>Bacteria</taxon>
        <taxon>Bacillati</taxon>
        <taxon>Mycoplasmatota</taxon>
        <taxon>Mollicutes</taxon>
        <taxon>Entomoplasmatales</taxon>
        <taxon>Spiroplasmataceae</taxon>
        <taxon>Spiroplasma</taxon>
    </lineage>
</organism>
<dbReference type="CDD" id="cd02042">
    <property type="entry name" value="ParAB_family"/>
    <property type="match status" value="1"/>
</dbReference>
<dbReference type="InterPro" id="IPR050678">
    <property type="entry name" value="DNA_Partitioning_ATPase"/>
</dbReference>
<dbReference type="SUPFAM" id="SSF52540">
    <property type="entry name" value="P-loop containing nucleoside triphosphate hydrolases"/>
    <property type="match status" value="1"/>
</dbReference>
<dbReference type="InterPro" id="IPR027417">
    <property type="entry name" value="P-loop_NTPase"/>
</dbReference>
<dbReference type="PANTHER" id="PTHR13696:SF99">
    <property type="entry name" value="COBYRINIC ACID AC-DIAMIDE SYNTHASE"/>
    <property type="match status" value="1"/>
</dbReference>
<dbReference type="AlphaFoldDB" id="A0A0K2JJI3"/>
<keyword evidence="3" id="KW-1185">Reference proteome</keyword>
<dbReference type="OrthoDB" id="9791162at2"/>
<protein>
    <submittedName>
        <fullName evidence="2">SOJ-like protein</fullName>
    </submittedName>
</protein>
<accession>A0A0K2JJI3</accession>
<keyword evidence="2" id="KW-0614">Plasmid</keyword>
<geneLocation type="plasmid" evidence="2 3">
    <name>pSKU76</name>
</geneLocation>
<gene>
    <name evidence="2" type="ORF">SKUN_001757</name>
</gene>
<proteinExistence type="predicted"/>
<dbReference type="PATRIC" id="fig|273035.7.peg.2174"/>
<dbReference type="Gene3D" id="3.40.50.300">
    <property type="entry name" value="P-loop containing nucleotide triphosphate hydrolases"/>
    <property type="match status" value="1"/>
</dbReference>
<sequence>MKMISFCNKKGGVGKTTLCKNVAYKFALDNKKVLVIDLDPQATITFELKGNEINLDKTIAECFILNKNSSLKRIIQKTKYKEIDYIVGGEKVKKVNFLLKEFYENNHKFFVAENIYLTNKETFDSYDYVLIDYPPTVDELSLNWLIISDLIIIPINEGLGAFKGILDLINTLKYICEKEKRQIPEYKIILNNIKSDKNLILINEWLDEKGFLNYCSKIILKSSETFLTSENELSSIWDSQYYWRQKQAYEEFIKEIK</sequence>
<name>A0A0K2JJI3_SPIKU</name>
<evidence type="ECO:0000313" key="3">
    <source>
        <dbReference type="Proteomes" id="UP000062963"/>
    </source>
</evidence>
<dbReference type="Proteomes" id="UP000062963">
    <property type="component" value="Plasmid pSKU76"/>
</dbReference>
<evidence type="ECO:0000259" key="1">
    <source>
        <dbReference type="Pfam" id="PF13614"/>
    </source>
</evidence>
<feature type="domain" description="AAA" evidence="1">
    <location>
        <begin position="1"/>
        <end position="183"/>
    </location>
</feature>
<dbReference type="InterPro" id="IPR025669">
    <property type="entry name" value="AAA_dom"/>
</dbReference>
<dbReference type="Pfam" id="PF13614">
    <property type="entry name" value="AAA_31"/>
    <property type="match status" value="1"/>
</dbReference>
<dbReference type="RefSeq" id="WP_053391620.1">
    <property type="nucleotide sequence ID" value="NZ_CP012425.1"/>
</dbReference>
<evidence type="ECO:0000313" key="2">
    <source>
        <dbReference type="EMBL" id="ALA98608.1"/>
    </source>
</evidence>
<dbReference type="KEGG" id="skn:SKUN_001757"/>
<reference evidence="2 3" key="1">
    <citation type="journal article" date="2015" name="Genome Announc.">
        <title>Complete Genome Sequence of Spiroplasma kunkelii Strain CR2-3x, Causal Agent of Corn Stunt Disease in Zea mays L.</title>
        <authorList>
            <person name="Davis R.E."/>
            <person name="Shao J."/>
            <person name="Dally E.L."/>
            <person name="Zhao Y."/>
            <person name="Gasparich G.E."/>
            <person name="Gaynor B.J."/>
            <person name="Athey J.C."/>
            <person name="Harrison N.A."/>
            <person name="Donofrio N."/>
        </authorList>
    </citation>
    <scope>NUCLEOTIDE SEQUENCE [LARGE SCALE GENOMIC DNA]</scope>
    <source>
        <strain evidence="2 3">CR2-3x</strain>
        <plasmid evidence="2">pSKU76</plasmid>
    </source>
</reference>
<dbReference type="EMBL" id="CP012425">
    <property type="protein sequence ID" value="ALA98608.1"/>
    <property type="molecule type" value="Genomic_DNA"/>
</dbReference>
<dbReference type="PANTHER" id="PTHR13696">
    <property type="entry name" value="P-LOOP CONTAINING NUCLEOSIDE TRIPHOSPHATE HYDROLASE"/>
    <property type="match status" value="1"/>
</dbReference>